<dbReference type="Gene3D" id="3.40.50.720">
    <property type="entry name" value="NAD(P)-binding Rossmann-like Domain"/>
    <property type="match status" value="1"/>
</dbReference>
<dbReference type="InterPro" id="IPR051468">
    <property type="entry name" value="Fungal_SecMetab_SDRs"/>
</dbReference>
<protein>
    <submittedName>
        <fullName evidence="1">Uncharacterized protein</fullName>
    </submittedName>
</protein>
<dbReference type="InterPro" id="IPR002347">
    <property type="entry name" value="SDR_fam"/>
</dbReference>
<dbReference type="EMBL" id="OU466863">
    <property type="protein sequence ID" value="CAH2078433.1"/>
    <property type="molecule type" value="Genomic_DNA"/>
</dbReference>
<dbReference type="GO" id="GO:0016491">
    <property type="term" value="F:oxidoreductase activity"/>
    <property type="evidence" value="ECO:0007669"/>
    <property type="project" value="TreeGrafter"/>
</dbReference>
<sequence length="309" mass="33658">MAFIQSLPLSSMNTLAKSGGAWLISPSLATALRRMSVAGFATSSSSASSPNWEGGVSMVQGASRGIGLEFVRQLLEKNNEGYVVATCRNPKEATSLSDLKNRFSERLFIQKLDVTDEATIEESAESVRERYGSLNLLINATGILSIPGVLQPETTLNKVEKSSLMLAYEVNAVGPILVMKHMWPLLKAGGGSGTDREVAVVANLSARVGSIGDNRLGGWHSYRASKTALNQLTKNVSVELGRRKDPVVCILLHPGTVDTDLSRPFQRNVPEGKLFTREYSVQKLLHIINNAKKQDNGKFFAWDGQEIPW</sequence>
<organism evidence="1 2">
    <name type="scientific">Thlaspi arvense</name>
    <name type="common">Field penny-cress</name>
    <dbReference type="NCBI Taxonomy" id="13288"/>
    <lineage>
        <taxon>Eukaryota</taxon>
        <taxon>Viridiplantae</taxon>
        <taxon>Streptophyta</taxon>
        <taxon>Embryophyta</taxon>
        <taxon>Tracheophyta</taxon>
        <taxon>Spermatophyta</taxon>
        <taxon>Magnoliopsida</taxon>
        <taxon>eudicotyledons</taxon>
        <taxon>Gunneridae</taxon>
        <taxon>Pentapetalae</taxon>
        <taxon>rosids</taxon>
        <taxon>malvids</taxon>
        <taxon>Brassicales</taxon>
        <taxon>Brassicaceae</taxon>
        <taxon>Thlaspideae</taxon>
        <taxon>Thlaspi</taxon>
    </lineage>
</organism>
<dbReference type="InterPro" id="IPR036291">
    <property type="entry name" value="NAD(P)-bd_dom_sf"/>
</dbReference>
<dbReference type="PANTHER" id="PTHR43544:SF12">
    <property type="entry name" value="NAD(P)-BINDING ROSSMANN-FOLD SUPERFAMILY PROTEIN"/>
    <property type="match status" value="1"/>
</dbReference>
<gene>
    <name evidence="1" type="ORF">TAV2_LOCUS23853</name>
</gene>
<dbReference type="SUPFAM" id="SSF51735">
    <property type="entry name" value="NAD(P)-binding Rossmann-fold domains"/>
    <property type="match status" value="1"/>
</dbReference>
<name>A0AAU9T271_THLAR</name>
<reference evidence="1 2" key="1">
    <citation type="submission" date="2022-03" db="EMBL/GenBank/DDBJ databases">
        <authorList>
            <person name="Nunn A."/>
            <person name="Chopra R."/>
            <person name="Nunn A."/>
            <person name="Contreras Garrido A."/>
        </authorList>
    </citation>
    <scope>NUCLEOTIDE SEQUENCE [LARGE SCALE GENOMIC DNA]</scope>
</reference>
<dbReference type="CDD" id="cd05325">
    <property type="entry name" value="carb_red_sniffer_like_SDR_c"/>
    <property type="match status" value="1"/>
</dbReference>
<evidence type="ECO:0000313" key="1">
    <source>
        <dbReference type="EMBL" id="CAH2078433.1"/>
    </source>
</evidence>
<dbReference type="FunFam" id="3.40.50.720:FF:000989">
    <property type="entry name" value="Short-chain dehydrogenase/reductase family protein"/>
    <property type="match status" value="1"/>
</dbReference>
<keyword evidence="2" id="KW-1185">Reference proteome</keyword>
<proteinExistence type="predicted"/>
<dbReference type="GO" id="GO:0005737">
    <property type="term" value="C:cytoplasm"/>
    <property type="evidence" value="ECO:0007669"/>
    <property type="project" value="TreeGrafter"/>
</dbReference>
<dbReference type="Proteomes" id="UP000836841">
    <property type="component" value="Chromosome 7"/>
</dbReference>
<dbReference type="PRINTS" id="PR00081">
    <property type="entry name" value="GDHRDH"/>
</dbReference>
<accession>A0AAU9T271</accession>
<dbReference type="AlphaFoldDB" id="A0AAU9T271"/>
<evidence type="ECO:0000313" key="2">
    <source>
        <dbReference type="Proteomes" id="UP000836841"/>
    </source>
</evidence>
<dbReference type="Pfam" id="PF00106">
    <property type="entry name" value="adh_short"/>
    <property type="match status" value="1"/>
</dbReference>
<dbReference type="PANTHER" id="PTHR43544">
    <property type="entry name" value="SHORT-CHAIN DEHYDROGENASE/REDUCTASE"/>
    <property type="match status" value="1"/>
</dbReference>